<evidence type="ECO:0008006" key="5">
    <source>
        <dbReference type="Google" id="ProtNLM"/>
    </source>
</evidence>
<evidence type="ECO:0000313" key="3">
    <source>
        <dbReference type="EMBL" id="GAA4418178.1"/>
    </source>
</evidence>
<proteinExistence type="predicted"/>
<comment type="caution">
    <text evidence="3">The sequence shown here is derived from an EMBL/GenBank/DDBJ whole genome shotgun (WGS) entry which is preliminary data.</text>
</comment>
<dbReference type="InterPro" id="IPR011990">
    <property type="entry name" value="TPR-like_helical_dom_sf"/>
</dbReference>
<sequence>MSLIHDALRDMDTGAQKSPVGSVPPAMRAPEPRAGGRSYSDWLGGVAAFGVVVAAGVGGWMLLGPGAASKAPTSLAVPPAAVGPAAAPLAPAPSPAARPATAPAVAASASTPPVAVTAAMPTATAAPPGVAHATPSMAAGVTPVAAAPAAPSVAPASPAATERPRPPAGAANPVARAPRKAVASAPATPAPAPEAVDDKPVEQRFAEFMVAMNAQDWSGAQQQLDALRKRLPPQAAGLLRAQAWFDLQRGELDSARQGYQQLLERLPGDEEAAINLASVLSRQGQGEAARQVLLQAVQIRPDAPRLRDALRRFTPEVRP</sequence>
<name>A0ABP8KXJ7_9BURK</name>
<feature type="region of interest" description="Disordered" evidence="1">
    <location>
        <begin position="154"/>
        <end position="198"/>
    </location>
</feature>
<evidence type="ECO:0000256" key="2">
    <source>
        <dbReference type="SAM" id="Phobius"/>
    </source>
</evidence>
<gene>
    <name evidence="3" type="ORF">GCM10023090_02780</name>
</gene>
<protein>
    <recommendedName>
        <fullName evidence="5">Tetratricopeptide repeat protein</fullName>
    </recommendedName>
</protein>
<reference evidence="4" key="1">
    <citation type="journal article" date="2019" name="Int. J. Syst. Evol. Microbiol.">
        <title>The Global Catalogue of Microorganisms (GCM) 10K type strain sequencing project: providing services to taxonomists for standard genome sequencing and annotation.</title>
        <authorList>
            <consortium name="The Broad Institute Genomics Platform"/>
            <consortium name="The Broad Institute Genome Sequencing Center for Infectious Disease"/>
            <person name="Wu L."/>
            <person name="Ma J."/>
        </authorList>
    </citation>
    <scope>NUCLEOTIDE SEQUENCE [LARGE SCALE GENOMIC DNA]</scope>
    <source>
        <strain evidence="4">JCM 31890</strain>
    </source>
</reference>
<feature type="transmembrane region" description="Helical" evidence="2">
    <location>
        <begin position="42"/>
        <end position="63"/>
    </location>
</feature>
<dbReference type="Pfam" id="PF14559">
    <property type="entry name" value="TPR_19"/>
    <property type="match status" value="1"/>
</dbReference>
<dbReference type="Gene3D" id="1.25.40.10">
    <property type="entry name" value="Tetratricopeptide repeat domain"/>
    <property type="match status" value="1"/>
</dbReference>
<keyword evidence="2" id="KW-0812">Transmembrane</keyword>
<accession>A0ABP8KXJ7</accession>
<evidence type="ECO:0000256" key="1">
    <source>
        <dbReference type="SAM" id="MobiDB-lite"/>
    </source>
</evidence>
<feature type="compositionally biased region" description="Basic and acidic residues" evidence="1">
    <location>
        <begin position="1"/>
        <end position="12"/>
    </location>
</feature>
<evidence type="ECO:0000313" key="4">
    <source>
        <dbReference type="Proteomes" id="UP001501788"/>
    </source>
</evidence>
<dbReference type="EMBL" id="BAABEX010000003">
    <property type="protein sequence ID" value="GAA4418178.1"/>
    <property type="molecule type" value="Genomic_DNA"/>
</dbReference>
<dbReference type="Proteomes" id="UP001501788">
    <property type="component" value="Unassembled WGS sequence"/>
</dbReference>
<keyword evidence="2" id="KW-1133">Transmembrane helix</keyword>
<feature type="region of interest" description="Disordered" evidence="1">
    <location>
        <begin position="1"/>
        <end position="35"/>
    </location>
</feature>
<organism evidence="3 4">
    <name type="scientific">Acidovorax lacteus</name>
    <dbReference type="NCBI Taxonomy" id="1924988"/>
    <lineage>
        <taxon>Bacteria</taxon>
        <taxon>Pseudomonadati</taxon>
        <taxon>Pseudomonadota</taxon>
        <taxon>Betaproteobacteria</taxon>
        <taxon>Burkholderiales</taxon>
        <taxon>Comamonadaceae</taxon>
        <taxon>Acidovorax</taxon>
    </lineage>
</organism>
<keyword evidence="4" id="KW-1185">Reference proteome</keyword>
<keyword evidence="2" id="KW-0472">Membrane</keyword>
<dbReference type="SUPFAM" id="SSF48452">
    <property type="entry name" value="TPR-like"/>
    <property type="match status" value="1"/>
</dbReference>